<reference evidence="1" key="1">
    <citation type="submission" date="2023-07" db="EMBL/GenBank/DDBJ databases">
        <title>Sorghum-associated microbial communities from plants grown in Nebraska, USA.</title>
        <authorList>
            <person name="Schachtman D."/>
        </authorList>
    </citation>
    <scope>NUCLEOTIDE SEQUENCE</scope>
    <source>
        <strain evidence="1">DS2360</strain>
    </source>
</reference>
<proteinExistence type="predicted"/>
<gene>
    <name evidence="1" type="ORF">J2787_002090</name>
</gene>
<dbReference type="AlphaFoldDB" id="A0AAE3Y9Y1"/>
<evidence type="ECO:0000313" key="1">
    <source>
        <dbReference type="EMBL" id="MDR6526710.1"/>
    </source>
</evidence>
<dbReference type="SUPFAM" id="SSF74653">
    <property type="entry name" value="TolA/TonB C-terminal domain"/>
    <property type="match status" value="1"/>
</dbReference>
<evidence type="ECO:0008006" key="3">
    <source>
        <dbReference type="Google" id="ProtNLM"/>
    </source>
</evidence>
<organism evidence="1 2">
    <name type="scientific">Chryseobacterium rhizosphaerae</name>
    <dbReference type="NCBI Taxonomy" id="395937"/>
    <lineage>
        <taxon>Bacteria</taxon>
        <taxon>Pseudomonadati</taxon>
        <taxon>Bacteroidota</taxon>
        <taxon>Flavobacteriia</taxon>
        <taxon>Flavobacteriales</taxon>
        <taxon>Weeksellaceae</taxon>
        <taxon>Chryseobacterium group</taxon>
        <taxon>Chryseobacterium</taxon>
    </lineage>
</organism>
<accession>A0AAE3Y9Y1</accession>
<comment type="caution">
    <text evidence="1">The sequence shown here is derived from an EMBL/GenBank/DDBJ whole genome shotgun (WGS) entry which is preliminary data.</text>
</comment>
<evidence type="ECO:0000313" key="2">
    <source>
        <dbReference type="Proteomes" id="UP001184861"/>
    </source>
</evidence>
<dbReference type="Gene3D" id="3.30.1150.10">
    <property type="match status" value="1"/>
</dbReference>
<protein>
    <recommendedName>
        <fullName evidence="3">TonB C-terminal domain-containing protein</fullName>
    </recommendedName>
</protein>
<sequence>MTVLEDKIKIMKKYLLLSLVFLGLFSAKAQRESLTSTRPKASSVSPVNTQVKDKNPEFPGGLGAFRKEFVSQFQTQPLLALGIQEASATAMFVVEKDGSMSNIKIESYKNVIIRDEFIKALKKINTKWIPGEKDGEKVRVRMRQPLIFKTVK</sequence>
<dbReference type="EMBL" id="JAVDQY010000002">
    <property type="protein sequence ID" value="MDR6526710.1"/>
    <property type="molecule type" value="Genomic_DNA"/>
</dbReference>
<name>A0AAE3Y9Y1_9FLAO</name>
<dbReference type="Proteomes" id="UP001184861">
    <property type="component" value="Unassembled WGS sequence"/>
</dbReference>